<dbReference type="RefSeq" id="WP_344724809.1">
    <property type="nucleotide sequence ID" value="NZ_BAAAUS010000027.1"/>
</dbReference>
<evidence type="ECO:0000256" key="6">
    <source>
        <dbReference type="ARBA" id="ARBA00022840"/>
    </source>
</evidence>
<evidence type="ECO:0000256" key="4">
    <source>
        <dbReference type="ARBA" id="ARBA00022475"/>
    </source>
</evidence>
<sequence length="276" mass="29084">MTALLEIENLTIRLGGRTLVNDVSLRLDAGERLGLIGASGSGKSLTALAAIGLLPEGASVTGSIRFDGRELAGRSDRELAQVRGSRIGMVFQEPATALDPLMRVGAQIAGPVRRLTGATRSAAARRAVELAASVGLPDPEVLVRAYPHQLSGGQRQRVGIAIALAGGPDLLIADEPTTALDVTVQAEVLRLLDDLVRRRGTALLFISHDLAVVAQVARRVAVLADGRLREHGAVEQVLHHPRDPVTRAMLEAAWRTSWHAPAAQAAQPVVAESAQP</sequence>
<dbReference type="PANTHER" id="PTHR43297:SF2">
    <property type="entry name" value="DIPEPTIDE TRANSPORT ATP-BINDING PROTEIN DPPD"/>
    <property type="match status" value="1"/>
</dbReference>
<evidence type="ECO:0000256" key="3">
    <source>
        <dbReference type="ARBA" id="ARBA00022448"/>
    </source>
</evidence>
<dbReference type="GO" id="GO:0005524">
    <property type="term" value="F:ATP binding"/>
    <property type="evidence" value="ECO:0007669"/>
    <property type="project" value="UniProtKB-KW"/>
</dbReference>
<dbReference type="EMBL" id="JBHUCO010000001">
    <property type="protein sequence ID" value="MFD1516063.1"/>
    <property type="molecule type" value="Genomic_DNA"/>
</dbReference>
<gene>
    <name evidence="9" type="ORF">ACFSJD_01105</name>
</gene>
<protein>
    <submittedName>
        <fullName evidence="9">ATP-binding cassette domain-containing protein</fullName>
    </submittedName>
</protein>
<evidence type="ECO:0000256" key="5">
    <source>
        <dbReference type="ARBA" id="ARBA00022741"/>
    </source>
</evidence>
<feature type="domain" description="ABC transporter" evidence="8">
    <location>
        <begin position="5"/>
        <end position="250"/>
    </location>
</feature>
<evidence type="ECO:0000313" key="9">
    <source>
        <dbReference type="EMBL" id="MFD1516063.1"/>
    </source>
</evidence>
<dbReference type="InterPro" id="IPR003593">
    <property type="entry name" value="AAA+_ATPase"/>
</dbReference>
<dbReference type="Gene3D" id="3.40.50.300">
    <property type="entry name" value="P-loop containing nucleotide triphosphate hydrolases"/>
    <property type="match status" value="1"/>
</dbReference>
<dbReference type="InterPro" id="IPR027417">
    <property type="entry name" value="P-loop_NTPase"/>
</dbReference>
<reference evidence="10" key="1">
    <citation type="journal article" date="2019" name="Int. J. Syst. Evol. Microbiol.">
        <title>The Global Catalogue of Microorganisms (GCM) 10K type strain sequencing project: providing services to taxonomists for standard genome sequencing and annotation.</title>
        <authorList>
            <consortium name="The Broad Institute Genomics Platform"/>
            <consortium name="The Broad Institute Genome Sequencing Center for Infectious Disease"/>
            <person name="Wu L."/>
            <person name="Ma J."/>
        </authorList>
    </citation>
    <scope>NUCLEOTIDE SEQUENCE [LARGE SCALE GENOMIC DNA]</scope>
    <source>
        <strain evidence="10">CCM 7043</strain>
    </source>
</reference>
<dbReference type="Proteomes" id="UP001597114">
    <property type="component" value="Unassembled WGS sequence"/>
</dbReference>
<accession>A0ABW4EN15</accession>
<dbReference type="PROSITE" id="PS00211">
    <property type="entry name" value="ABC_TRANSPORTER_1"/>
    <property type="match status" value="1"/>
</dbReference>
<dbReference type="PROSITE" id="PS50893">
    <property type="entry name" value="ABC_TRANSPORTER_2"/>
    <property type="match status" value="1"/>
</dbReference>
<evidence type="ECO:0000259" key="8">
    <source>
        <dbReference type="PROSITE" id="PS50893"/>
    </source>
</evidence>
<dbReference type="SUPFAM" id="SSF52540">
    <property type="entry name" value="P-loop containing nucleoside triphosphate hydrolases"/>
    <property type="match status" value="1"/>
</dbReference>
<name>A0ABW4EN15_9PSEU</name>
<dbReference type="CDD" id="cd03257">
    <property type="entry name" value="ABC_NikE_OppD_transporters"/>
    <property type="match status" value="1"/>
</dbReference>
<dbReference type="PANTHER" id="PTHR43297">
    <property type="entry name" value="OLIGOPEPTIDE TRANSPORT ATP-BINDING PROTEIN APPD"/>
    <property type="match status" value="1"/>
</dbReference>
<evidence type="ECO:0000256" key="7">
    <source>
        <dbReference type="ARBA" id="ARBA00023136"/>
    </source>
</evidence>
<keyword evidence="6 9" id="KW-0067">ATP-binding</keyword>
<dbReference type="InterPro" id="IPR050388">
    <property type="entry name" value="ABC_Ni/Peptide_Import"/>
</dbReference>
<comment type="caution">
    <text evidence="9">The sequence shown here is derived from an EMBL/GenBank/DDBJ whole genome shotgun (WGS) entry which is preliminary data.</text>
</comment>
<proteinExistence type="inferred from homology"/>
<dbReference type="InterPro" id="IPR017871">
    <property type="entry name" value="ABC_transporter-like_CS"/>
</dbReference>
<organism evidence="9 10">
    <name type="scientific">Pseudonocardia yunnanensis</name>
    <dbReference type="NCBI Taxonomy" id="58107"/>
    <lineage>
        <taxon>Bacteria</taxon>
        <taxon>Bacillati</taxon>
        <taxon>Actinomycetota</taxon>
        <taxon>Actinomycetes</taxon>
        <taxon>Pseudonocardiales</taxon>
        <taxon>Pseudonocardiaceae</taxon>
        <taxon>Pseudonocardia</taxon>
    </lineage>
</organism>
<keyword evidence="5" id="KW-0547">Nucleotide-binding</keyword>
<dbReference type="Pfam" id="PF00005">
    <property type="entry name" value="ABC_tran"/>
    <property type="match status" value="1"/>
</dbReference>
<dbReference type="InterPro" id="IPR003439">
    <property type="entry name" value="ABC_transporter-like_ATP-bd"/>
</dbReference>
<comment type="similarity">
    <text evidence="2">Belongs to the ABC transporter superfamily.</text>
</comment>
<evidence type="ECO:0000256" key="2">
    <source>
        <dbReference type="ARBA" id="ARBA00005417"/>
    </source>
</evidence>
<evidence type="ECO:0000256" key="1">
    <source>
        <dbReference type="ARBA" id="ARBA00004202"/>
    </source>
</evidence>
<keyword evidence="4" id="KW-1003">Cell membrane</keyword>
<evidence type="ECO:0000313" key="10">
    <source>
        <dbReference type="Proteomes" id="UP001597114"/>
    </source>
</evidence>
<keyword evidence="3" id="KW-0813">Transport</keyword>
<keyword evidence="7" id="KW-0472">Membrane</keyword>
<dbReference type="SMART" id="SM00382">
    <property type="entry name" value="AAA"/>
    <property type="match status" value="1"/>
</dbReference>
<comment type="subcellular location">
    <subcellularLocation>
        <location evidence="1">Cell membrane</location>
        <topology evidence="1">Peripheral membrane protein</topology>
    </subcellularLocation>
</comment>
<keyword evidence="10" id="KW-1185">Reference proteome</keyword>